<dbReference type="EMBL" id="CP003620">
    <property type="protein sequence ID" value="AFZ13277.1"/>
    <property type="molecule type" value="Genomic_DNA"/>
</dbReference>
<dbReference type="GO" id="GO:0005886">
    <property type="term" value="C:plasma membrane"/>
    <property type="evidence" value="ECO:0007669"/>
    <property type="project" value="TreeGrafter"/>
</dbReference>
<feature type="domain" description="DUF3598" evidence="1">
    <location>
        <begin position="1"/>
        <end position="132"/>
    </location>
</feature>
<dbReference type="InterPro" id="IPR048378">
    <property type="entry name" value="BFA1-like_C"/>
</dbReference>
<dbReference type="PANTHER" id="PTHR33404:SF1">
    <property type="entry name" value="SLL0497 PROTEIN"/>
    <property type="match status" value="1"/>
</dbReference>
<name>K9W0K4_9CYAN</name>
<dbReference type="RefSeq" id="WP_015203391.1">
    <property type="nucleotide sequence ID" value="NC_019753.1"/>
</dbReference>
<dbReference type="eggNOG" id="ENOG502Z85V">
    <property type="taxonomic scope" value="Bacteria"/>
</dbReference>
<evidence type="ECO:0000313" key="3">
    <source>
        <dbReference type="EMBL" id="AFZ13277.1"/>
    </source>
</evidence>
<dbReference type="Proteomes" id="UP000010472">
    <property type="component" value="Chromosome"/>
</dbReference>
<dbReference type="STRING" id="1173022.Cri9333_2410"/>
<evidence type="ECO:0000313" key="4">
    <source>
        <dbReference type="Proteomes" id="UP000010472"/>
    </source>
</evidence>
<dbReference type="Pfam" id="PF12204">
    <property type="entry name" value="DUF3598_N"/>
    <property type="match status" value="1"/>
</dbReference>
<accession>K9W0K4</accession>
<protein>
    <submittedName>
        <fullName evidence="3">Uncharacterized protein</fullName>
    </submittedName>
</protein>
<dbReference type="Pfam" id="PF21053">
    <property type="entry name" value="BFA1_C"/>
    <property type="match status" value="1"/>
</dbReference>
<dbReference type="PANTHER" id="PTHR33404">
    <property type="entry name" value="CELL DIVISION TOPOLOGICAL SPECIFICITY FACTOR HOMOLOG, CHLOROPLASTIC"/>
    <property type="match status" value="1"/>
</dbReference>
<dbReference type="KEGG" id="cep:Cri9333_2410"/>
<evidence type="ECO:0000259" key="1">
    <source>
        <dbReference type="Pfam" id="PF12204"/>
    </source>
</evidence>
<proteinExistence type="predicted"/>
<dbReference type="PATRIC" id="fig|1173022.3.peg.2606"/>
<gene>
    <name evidence="3" type="ORF">Cri9333_2410</name>
</gene>
<keyword evidence="4" id="KW-1185">Reference proteome</keyword>
<dbReference type="InterPro" id="IPR022017">
    <property type="entry name" value="BFA1-like_DUF3598"/>
</dbReference>
<dbReference type="SUPFAM" id="SSF50814">
    <property type="entry name" value="Lipocalins"/>
    <property type="match status" value="2"/>
</dbReference>
<feature type="domain" description="Biogenesis factor required for ATP synthase 1-like C-terminal" evidence="2">
    <location>
        <begin position="136"/>
        <end position="275"/>
    </location>
</feature>
<evidence type="ECO:0000259" key="2">
    <source>
        <dbReference type="Pfam" id="PF21053"/>
    </source>
</evidence>
<organism evidence="3 4">
    <name type="scientific">Crinalium epipsammum PCC 9333</name>
    <dbReference type="NCBI Taxonomy" id="1173022"/>
    <lineage>
        <taxon>Bacteria</taxon>
        <taxon>Bacillati</taxon>
        <taxon>Cyanobacteriota</taxon>
        <taxon>Cyanophyceae</taxon>
        <taxon>Gomontiellales</taxon>
        <taxon>Gomontiellaceae</taxon>
        <taxon>Crinalium</taxon>
    </lineage>
</organism>
<reference evidence="3 4" key="1">
    <citation type="submission" date="2012-06" db="EMBL/GenBank/DDBJ databases">
        <title>Finished chromosome of genome of Crinalium epipsammum PCC 9333.</title>
        <authorList>
            <consortium name="US DOE Joint Genome Institute"/>
            <person name="Gugger M."/>
            <person name="Coursin T."/>
            <person name="Rippka R."/>
            <person name="Tandeau De Marsac N."/>
            <person name="Huntemann M."/>
            <person name="Wei C.-L."/>
            <person name="Han J."/>
            <person name="Detter J.C."/>
            <person name="Han C."/>
            <person name="Tapia R."/>
            <person name="Davenport K."/>
            <person name="Daligault H."/>
            <person name="Erkkila T."/>
            <person name="Gu W."/>
            <person name="Munk A.C.C."/>
            <person name="Teshima H."/>
            <person name="Xu Y."/>
            <person name="Chain P."/>
            <person name="Chen A."/>
            <person name="Krypides N."/>
            <person name="Mavromatis K."/>
            <person name="Markowitz V."/>
            <person name="Szeto E."/>
            <person name="Ivanova N."/>
            <person name="Mikhailova N."/>
            <person name="Ovchinnikova G."/>
            <person name="Pagani I."/>
            <person name="Pati A."/>
            <person name="Goodwin L."/>
            <person name="Peters L."/>
            <person name="Pitluck S."/>
            <person name="Woyke T."/>
            <person name="Kerfeld C."/>
        </authorList>
    </citation>
    <scope>NUCLEOTIDE SEQUENCE [LARGE SCALE GENOMIC DNA]</scope>
    <source>
        <strain evidence="3 4">PCC 9333</strain>
    </source>
</reference>
<dbReference type="InterPro" id="IPR012674">
    <property type="entry name" value="Calycin"/>
</dbReference>
<dbReference type="OrthoDB" id="516684at2"/>
<dbReference type="Gene3D" id="2.40.128.20">
    <property type="match status" value="2"/>
</dbReference>
<dbReference type="GO" id="GO:0000918">
    <property type="term" value="P:division septum site selection"/>
    <property type="evidence" value="ECO:0007669"/>
    <property type="project" value="TreeGrafter"/>
</dbReference>
<sequence length="277" mass="31416">MRSQWESLLQNLGEWQGSFTQVSPQGAVLEDTTTIVSLEGINDNQTVRQTLRFFRAGGVDEKVLEYSSLGRGVMFFENGAFSQGSTQWGPFSEFGAEFGLIHGDRRLRFVQLFNRESKPDKFTLIREKLAGTDAPENPQLTVEQLLGDWQGEVVTIYPDWRSPDTYPMSLKLHLDNSDRLVQQLNFGKGESSRTIASSARIDGNILHFDQSSQPVQVLLLPDGGSANFPLEMKPRQPFFLEVGWLIQPYLRQRMIRSYNDKGEWVSLSLVTEHKIIG</sequence>
<dbReference type="HOGENOM" id="CLU_1000544_0_0_3"/>
<dbReference type="AlphaFoldDB" id="K9W0K4"/>